<protein>
    <submittedName>
        <fullName evidence="2">Uncharacterized protein</fullName>
    </submittedName>
</protein>
<gene>
    <name evidence="2" type="ORF">Taro_030463</name>
</gene>
<evidence type="ECO:0000256" key="1">
    <source>
        <dbReference type="SAM" id="MobiDB-lite"/>
    </source>
</evidence>
<feature type="non-terminal residue" evidence="2">
    <location>
        <position position="1"/>
    </location>
</feature>
<evidence type="ECO:0000313" key="2">
    <source>
        <dbReference type="EMBL" id="MQL97766.1"/>
    </source>
</evidence>
<dbReference type="Proteomes" id="UP000652761">
    <property type="component" value="Unassembled WGS sequence"/>
</dbReference>
<feature type="compositionally biased region" description="Low complexity" evidence="1">
    <location>
        <begin position="1"/>
        <end position="19"/>
    </location>
</feature>
<proteinExistence type="predicted"/>
<keyword evidence="3" id="KW-1185">Reference proteome</keyword>
<evidence type="ECO:0000313" key="3">
    <source>
        <dbReference type="Proteomes" id="UP000652761"/>
    </source>
</evidence>
<organism evidence="2 3">
    <name type="scientific">Colocasia esculenta</name>
    <name type="common">Wild taro</name>
    <name type="synonym">Arum esculentum</name>
    <dbReference type="NCBI Taxonomy" id="4460"/>
    <lineage>
        <taxon>Eukaryota</taxon>
        <taxon>Viridiplantae</taxon>
        <taxon>Streptophyta</taxon>
        <taxon>Embryophyta</taxon>
        <taxon>Tracheophyta</taxon>
        <taxon>Spermatophyta</taxon>
        <taxon>Magnoliopsida</taxon>
        <taxon>Liliopsida</taxon>
        <taxon>Araceae</taxon>
        <taxon>Aroideae</taxon>
        <taxon>Colocasieae</taxon>
        <taxon>Colocasia</taxon>
    </lineage>
</organism>
<accession>A0A843VS00</accession>
<feature type="compositionally biased region" description="Polar residues" evidence="1">
    <location>
        <begin position="32"/>
        <end position="47"/>
    </location>
</feature>
<comment type="caution">
    <text evidence="2">The sequence shown here is derived from an EMBL/GenBank/DDBJ whole genome shotgun (WGS) entry which is preliminary data.</text>
</comment>
<feature type="region of interest" description="Disordered" evidence="1">
    <location>
        <begin position="1"/>
        <end position="53"/>
    </location>
</feature>
<sequence length="69" mass="7221">MAAASTAAAIPPSRSSTARNDMHIPKIGRSRPGSTAYTSLRLSSRPTGESHPVQRRVEVAAAVVTIPQP</sequence>
<dbReference type="EMBL" id="NMUH01002096">
    <property type="protein sequence ID" value="MQL97766.1"/>
    <property type="molecule type" value="Genomic_DNA"/>
</dbReference>
<reference evidence="2" key="1">
    <citation type="submission" date="2017-07" db="EMBL/GenBank/DDBJ databases">
        <title>Taro Niue Genome Assembly and Annotation.</title>
        <authorList>
            <person name="Atibalentja N."/>
            <person name="Keating K."/>
            <person name="Fields C.J."/>
        </authorList>
    </citation>
    <scope>NUCLEOTIDE SEQUENCE</scope>
    <source>
        <strain evidence="2">Niue_2</strain>
        <tissue evidence="2">Leaf</tissue>
    </source>
</reference>
<name>A0A843VS00_COLES</name>
<dbReference type="AlphaFoldDB" id="A0A843VS00"/>